<dbReference type="GO" id="GO:0004190">
    <property type="term" value="F:aspartic-type endopeptidase activity"/>
    <property type="evidence" value="ECO:0007669"/>
    <property type="project" value="InterPro"/>
</dbReference>
<gene>
    <name evidence="1" type="ORF">GGR04_002272</name>
</gene>
<evidence type="ECO:0000313" key="2">
    <source>
        <dbReference type="Proteomes" id="UP000542776"/>
    </source>
</evidence>
<dbReference type="Proteomes" id="UP000542776">
    <property type="component" value="Unassembled WGS sequence"/>
</dbReference>
<keyword evidence="1" id="KW-0645">Protease</keyword>
<evidence type="ECO:0000313" key="1">
    <source>
        <dbReference type="EMBL" id="MBB3998431.1"/>
    </source>
</evidence>
<keyword evidence="2" id="KW-1185">Reference proteome</keyword>
<dbReference type="InterPro" id="IPR034122">
    <property type="entry name" value="Retropepsin-like_bacterial"/>
</dbReference>
<dbReference type="SUPFAM" id="SSF50630">
    <property type="entry name" value="Acid proteases"/>
    <property type="match status" value="1"/>
</dbReference>
<accession>A0A7W6H3T0</accession>
<keyword evidence="1" id="KW-0378">Hydrolase</keyword>
<reference evidence="1 2" key="1">
    <citation type="submission" date="2020-08" db="EMBL/GenBank/DDBJ databases">
        <title>Genomic Encyclopedia of Type Strains, Phase IV (KMG-IV): sequencing the most valuable type-strain genomes for metagenomic binning, comparative biology and taxonomic classification.</title>
        <authorList>
            <person name="Goeker M."/>
        </authorList>
    </citation>
    <scope>NUCLEOTIDE SEQUENCE [LARGE SCALE GENOMIC DNA]</scope>
    <source>
        <strain evidence="1 2">DSM 102238</strain>
    </source>
</reference>
<dbReference type="CDD" id="cd05483">
    <property type="entry name" value="retropepsin_like_bacteria"/>
    <property type="match status" value="1"/>
</dbReference>
<dbReference type="InterPro" id="IPR011969">
    <property type="entry name" value="Clan_AA_Asp_peptidase_C"/>
</dbReference>
<dbReference type="EMBL" id="JACIEK010000005">
    <property type="protein sequence ID" value="MBB3998431.1"/>
    <property type="molecule type" value="Genomic_DNA"/>
</dbReference>
<organism evidence="1 2">
    <name type="scientific">Aureimonas pseudogalii</name>
    <dbReference type="NCBI Taxonomy" id="1744844"/>
    <lineage>
        <taxon>Bacteria</taxon>
        <taxon>Pseudomonadati</taxon>
        <taxon>Pseudomonadota</taxon>
        <taxon>Alphaproteobacteria</taxon>
        <taxon>Hyphomicrobiales</taxon>
        <taxon>Aurantimonadaceae</taxon>
        <taxon>Aureimonas</taxon>
    </lineage>
</organism>
<protein>
    <submittedName>
        <fullName evidence="1">Aspartyl protease family protein</fullName>
    </submittedName>
</protein>
<dbReference type="RefSeq" id="WP_183199971.1">
    <property type="nucleotide sequence ID" value="NZ_JACIEK010000005.1"/>
</dbReference>
<dbReference type="AlphaFoldDB" id="A0A7W6H3T0"/>
<dbReference type="PROSITE" id="PS00141">
    <property type="entry name" value="ASP_PROTEASE"/>
    <property type="match status" value="1"/>
</dbReference>
<dbReference type="InterPro" id="IPR001969">
    <property type="entry name" value="Aspartic_peptidase_AS"/>
</dbReference>
<dbReference type="InterPro" id="IPR021109">
    <property type="entry name" value="Peptidase_aspartic_dom_sf"/>
</dbReference>
<proteinExistence type="predicted"/>
<comment type="caution">
    <text evidence="1">The sequence shown here is derived from an EMBL/GenBank/DDBJ whole genome shotgun (WGS) entry which is preliminary data.</text>
</comment>
<dbReference type="GO" id="GO:0006508">
    <property type="term" value="P:proteolysis"/>
    <property type="evidence" value="ECO:0007669"/>
    <property type="project" value="UniProtKB-KW"/>
</dbReference>
<name>A0A7W6H3T0_9HYPH</name>
<dbReference type="NCBIfam" id="TIGR02281">
    <property type="entry name" value="clan_AA_DTGA"/>
    <property type="match status" value="1"/>
</dbReference>
<dbReference type="Gene3D" id="2.40.70.10">
    <property type="entry name" value="Acid Proteases"/>
    <property type="match status" value="1"/>
</dbReference>
<dbReference type="Pfam" id="PF13975">
    <property type="entry name" value="gag-asp_proteas"/>
    <property type="match status" value="1"/>
</dbReference>
<sequence length="179" mass="19280">MSKLLNLIMMASVLALAFPSVYERYRTQLVAGEDERLDPAPSVVEAAASPPFAPAGRRTIHLTADEDGHFRADARFNGRSESVLVDTGATYVAISDATARRLGVRVGPSDFRYTAQTANGPMPVAMARIDRLTLGGVEVRDVEAMVAKGDALGTTLLGMSFLKKLKRFAVENGRLTLVQ</sequence>